<dbReference type="SUPFAM" id="SSF50978">
    <property type="entry name" value="WD40 repeat-like"/>
    <property type="match status" value="1"/>
</dbReference>
<proteinExistence type="predicted"/>
<dbReference type="PROSITE" id="PS50082">
    <property type="entry name" value="WD_REPEATS_2"/>
    <property type="match status" value="1"/>
</dbReference>
<dbReference type="AlphaFoldDB" id="A0A0P1BNZ6"/>
<dbReference type="EMBL" id="CCYA01000270">
    <property type="protein sequence ID" value="CEH18269.1"/>
    <property type="molecule type" value="Genomic_DNA"/>
</dbReference>
<reference evidence="4 5" key="1">
    <citation type="submission" date="2014-09" db="EMBL/GenBank/DDBJ databases">
        <authorList>
            <person name="Magalhaes I.L.F."/>
            <person name="Oliveira U."/>
            <person name="Santos F.R."/>
            <person name="Vidigal T.H.D.A."/>
            <person name="Brescovit A.D."/>
            <person name="Santos A.J."/>
        </authorList>
    </citation>
    <scope>NUCLEOTIDE SEQUENCE [LARGE SCALE GENOMIC DNA]</scope>
</reference>
<accession>A0A0P1BNZ6</accession>
<feature type="repeat" description="WD" evidence="3">
    <location>
        <begin position="109"/>
        <end position="150"/>
    </location>
</feature>
<evidence type="ECO:0000313" key="4">
    <source>
        <dbReference type="EMBL" id="CEH18269.1"/>
    </source>
</evidence>
<dbReference type="OrthoDB" id="10262475at2759"/>
<sequence length="385" mass="41397">MASSYVLPVEVTPSQPISALAFQSLKDAGADGNQLLVSSWDKTVRLLKLAPASAAFSNEAAAQAAVVHAYQHEAAVLDVCWISEKLAASAALDRRVRLLDTHTGQSNIIGKHTNAVNTIRYCPDTKLLITTSWDQTLQLWSVEEGPSSAPRSLHTIELPAKPLAVDISTAPPSEASTSSDFVPRLVVAMTTRRVHVYETRKLRAACDRHATKEDEAWKPAQVRDSSLKFMTRDLKCMPDGTGFAASSIEGRVAVEFFEDDGSKKYAFKCHRQVVDGVDTVYPVNAMCFHPTHGTFASLGGDAFAAVWDAAARKRRMLYQRFPSPLSAGAVSGDGLLFAVASGTENIEDAQHGGEVGGIGKGGEGNVRIHIHSAVEDFKPKVKVAA</sequence>
<evidence type="ECO:0000256" key="3">
    <source>
        <dbReference type="PROSITE-ProRule" id="PRU00221"/>
    </source>
</evidence>
<protein>
    <submittedName>
        <fullName evidence="4">Mitotic spindle checkpoint protein BUB3, WD repeat superfamily</fullName>
    </submittedName>
</protein>
<evidence type="ECO:0000256" key="1">
    <source>
        <dbReference type="ARBA" id="ARBA00022574"/>
    </source>
</evidence>
<dbReference type="SMART" id="SM00320">
    <property type="entry name" value="WD40"/>
    <property type="match status" value="4"/>
</dbReference>
<evidence type="ECO:0000256" key="2">
    <source>
        <dbReference type="ARBA" id="ARBA00022737"/>
    </source>
</evidence>
<organism evidence="4 5">
    <name type="scientific">Ceraceosorus bombacis</name>
    <dbReference type="NCBI Taxonomy" id="401625"/>
    <lineage>
        <taxon>Eukaryota</taxon>
        <taxon>Fungi</taxon>
        <taxon>Dikarya</taxon>
        <taxon>Basidiomycota</taxon>
        <taxon>Ustilaginomycotina</taxon>
        <taxon>Exobasidiomycetes</taxon>
        <taxon>Ceraceosorales</taxon>
        <taxon>Ceraceosoraceae</taxon>
        <taxon>Ceraceosorus</taxon>
    </lineage>
</organism>
<keyword evidence="2" id="KW-0677">Repeat</keyword>
<dbReference type="Gene3D" id="2.130.10.10">
    <property type="entry name" value="YVTN repeat-like/Quinoprotein amine dehydrogenase"/>
    <property type="match status" value="1"/>
</dbReference>
<keyword evidence="5" id="KW-1185">Reference proteome</keyword>
<dbReference type="InterPro" id="IPR001680">
    <property type="entry name" value="WD40_rpt"/>
</dbReference>
<dbReference type="Proteomes" id="UP000054845">
    <property type="component" value="Unassembled WGS sequence"/>
</dbReference>
<keyword evidence="1 3" id="KW-0853">WD repeat</keyword>
<dbReference type="STRING" id="401625.A0A0P1BNZ6"/>
<dbReference type="Pfam" id="PF00400">
    <property type="entry name" value="WD40"/>
    <property type="match status" value="1"/>
</dbReference>
<dbReference type="InterPro" id="IPR015943">
    <property type="entry name" value="WD40/YVTN_repeat-like_dom_sf"/>
</dbReference>
<dbReference type="InterPro" id="IPR036322">
    <property type="entry name" value="WD40_repeat_dom_sf"/>
</dbReference>
<name>A0A0P1BNZ6_9BASI</name>
<evidence type="ECO:0000313" key="5">
    <source>
        <dbReference type="Proteomes" id="UP000054845"/>
    </source>
</evidence>
<dbReference type="PROSITE" id="PS50294">
    <property type="entry name" value="WD_REPEATS_REGION"/>
    <property type="match status" value="1"/>
</dbReference>
<dbReference type="PANTHER" id="PTHR10971">
    <property type="entry name" value="MRNA EXPORT FACTOR AND BUB3"/>
    <property type="match status" value="1"/>
</dbReference>